<dbReference type="PANTHER" id="PTHR33452">
    <property type="entry name" value="OXIDOREDUCTASE CATD-RELATED"/>
    <property type="match status" value="1"/>
</dbReference>
<keyword evidence="3" id="KW-1003">Cell membrane</keyword>
<feature type="transmembrane region" description="Helical" evidence="7">
    <location>
        <begin position="46"/>
        <end position="66"/>
    </location>
</feature>
<accession>A0ABU7XWE3</accession>
<evidence type="ECO:0000313" key="8">
    <source>
        <dbReference type="EMBL" id="MEF3834120.1"/>
    </source>
</evidence>
<dbReference type="InterPro" id="IPR051907">
    <property type="entry name" value="DoxX-like_oxidoreductase"/>
</dbReference>
<feature type="transmembrane region" description="Helical" evidence="7">
    <location>
        <begin position="105"/>
        <end position="125"/>
    </location>
</feature>
<evidence type="ECO:0000256" key="5">
    <source>
        <dbReference type="ARBA" id="ARBA00022989"/>
    </source>
</evidence>
<protein>
    <submittedName>
        <fullName evidence="8">DoxX family protein</fullName>
    </submittedName>
</protein>
<keyword evidence="6 7" id="KW-0472">Membrane</keyword>
<gene>
    <name evidence="8" type="ORF">N1F79_13360</name>
</gene>
<evidence type="ECO:0000256" key="3">
    <source>
        <dbReference type="ARBA" id="ARBA00022475"/>
    </source>
</evidence>
<dbReference type="EMBL" id="JAODOP010000004">
    <property type="protein sequence ID" value="MEF3834120.1"/>
    <property type="molecule type" value="Genomic_DNA"/>
</dbReference>
<evidence type="ECO:0000256" key="4">
    <source>
        <dbReference type="ARBA" id="ARBA00022692"/>
    </source>
</evidence>
<dbReference type="RefSeq" id="WP_303306454.1">
    <property type="nucleotide sequence ID" value="NZ_JAODOP010000004.1"/>
</dbReference>
<dbReference type="InterPro" id="IPR032808">
    <property type="entry name" value="DoxX"/>
</dbReference>
<reference evidence="8 9" key="1">
    <citation type="submission" date="2022-09" db="EMBL/GenBank/DDBJ databases">
        <title>Genome sequencing of Flavivirga sp. MEBiC05379.</title>
        <authorList>
            <person name="Oh H.-M."/>
            <person name="Kwon K.K."/>
            <person name="Park M.J."/>
            <person name="Yang S.-H."/>
        </authorList>
    </citation>
    <scope>NUCLEOTIDE SEQUENCE [LARGE SCALE GENOMIC DNA]</scope>
    <source>
        <strain evidence="8 9">MEBiC05379</strain>
    </source>
</reference>
<dbReference type="Proteomes" id="UP001337305">
    <property type="component" value="Unassembled WGS sequence"/>
</dbReference>
<evidence type="ECO:0000256" key="2">
    <source>
        <dbReference type="ARBA" id="ARBA00006679"/>
    </source>
</evidence>
<feature type="transmembrane region" description="Helical" evidence="7">
    <location>
        <begin position="73"/>
        <end position="93"/>
    </location>
</feature>
<evidence type="ECO:0000256" key="6">
    <source>
        <dbReference type="ARBA" id="ARBA00023136"/>
    </source>
</evidence>
<keyword evidence="4 7" id="KW-0812">Transmembrane</keyword>
<comment type="similarity">
    <text evidence="2">Belongs to the DoxX family.</text>
</comment>
<evidence type="ECO:0000256" key="1">
    <source>
        <dbReference type="ARBA" id="ARBA00004651"/>
    </source>
</evidence>
<feature type="transmembrane region" description="Helical" evidence="7">
    <location>
        <begin position="7"/>
        <end position="26"/>
    </location>
</feature>
<dbReference type="PANTHER" id="PTHR33452:SF1">
    <property type="entry name" value="INNER MEMBRANE PROTEIN YPHA-RELATED"/>
    <property type="match status" value="1"/>
</dbReference>
<evidence type="ECO:0000256" key="7">
    <source>
        <dbReference type="SAM" id="Phobius"/>
    </source>
</evidence>
<keyword evidence="5 7" id="KW-1133">Transmembrane helix</keyword>
<evidence type="ECO:0000313" key="9">
    <source>
        <dbReference type="Proteomes" id="UP001337305"/>
    </source>
</evidence>
<comment type="caution">
    <text evidence="8">The sequence shown here is derived from an EMBL/GenBank/DDBJ whole genome shotgun (WGS) entry which is preliminary data.</text>
</comment>
<name>A0ABU7XWE3_9FLAO</name>
<keyword evidence="9" id="KW-1185">Reference proteome</keyword>
<comment type="subcellular location">
    <subcellularLocation>
        <location evidence="1">Cell membrane</location>
        <topology evidence="1">Multi-pass membrane protein</topology>
    </subcellularLocation>
</comment>
<proteinExistence type="inferred from homology"/>
<dbReference type="Pfam" id="PF07681">
    <property type="entry name" value="DoxX"/>
    <property type="match status" value="1"/>
</dbReference>
<organism evidence="8 9">
    <name type="scientific">Flavivirga spongiicola</name>
    <dbReference type="NCBI Taxonomy" id="421621"/>
    <lineage>
        <taxon>Bacteria</taxon>
        <taxon>Pseudomonadati</taxon>
        <taxon>Bacteroidota</taxon>
        <taxon>Flavobacteriia</taxon>
        <taxon>Flavobacteriales</taxon>
        <taxon>Flavobacteriaceae</taxon>
        <taxon>Flavivirga</taxon>
    </lineage>
</organism>
<sequence length="132" mass="14385">MNKNENLGLLILRISLGVLMLFHGFAKLKGISFIEGVLSEKGLPSLLGYGVYFTEIVAPIAIIIGYRTRLASIVFALGALFALFLVHASDIFTLNQHGGWSVELLGLYLFGAISLFYTGAGKYALSVNNKWD</sequence>